<evidence type="ECO:0000256" key="3">
    <source>
        <dbReference type="ARBA" id="ARBA00034247"/>
    </source>
</evidence>
<dbReference type="InterPro" id="IPR050469">
    <property type="entry name" value="Diguanylate_Cyclase"/>
</dbReference>
<evidence type="ECO:0000256" key="5">
    <source>
        <dbReference type="SAM" id="Phobius"/>
    </source>
</evidence>
<feature type="domain" description="GGDEF" evidence="6">
    <location>
        <begin position="506"/>
        <end position="638"/>
    </location>
</feature>
<dbReference type="AlphaFoldDB" id="A0A4R3L296"/>
<comment type="catalytic activity">
    <reaction evidence="3">
        <text>2 GTP = 3',3'-c-di-GMP + 2 diphosphate</text>
        <dbReference type="Rhea" id="RHEA:24898"/>
        <dbReference type="ChEBI" id="CHEBI:33019"/>
        <dbReference type="ChEBI" id="CHEBI:37565"/>
        <dbReference type="ChEBI" id="CHEBI:58805"/>
        <dbReference type="EC" id="2.7.7.65"/>
    </reaction>
</comment>
<evidence type="ECO:0000256" key="2">
    <source>
        <dbReference type="ARBA" id="ARBA00012528"/>
    </source>
</evidence>
<keyword evidence="5" id="KW-0472">Membrane</keyword>
<dbReference type="Pfam" id="PF00990">
    <property type="entry name" value="GGDEF"/>
    <property type="match status" value="1"/>
</dbReference>
<keyword evidence="8" id="KW-1185">Reference proteome</keyword>
<evidence type="ECO:0000259" key="6">
    <source>
        <dbReference type="PROSITE" id="PS50887"/>
    </source>
</evidence>
<evidence type="ECO:0000256" key="4">
    <source>
        <dbReference type="SAM" id="MobiDB-lite"/>
    </source>
</evidence>
<dbReference type="SUPFAM" id="SSF48452">
    <property type="entry name" value="TPR-like"/>
    <property type="match status" value="2"/>
</dbReference>
<dbReference type="PROSITE" id="PS50887">
    <property type="entry name" value="GGDEF"/>
    <property type="match status" value="1"/>
</dbReference>
<protein>
    <recommendedName>
        <fullName evidence="2">diguanylate cyclase</fullName>
        <ecNumber evidence="2">2.7.7.65</ecNumber>
    </recommendedName>
</protein>
<dbReference type="EC" id="2.7.7.65" evidence="2"/>
<dbReference type="InterPro" id="IPR019734">
    <property type="entry name" value="TPR_rpt"/>
</dbReference>
<reference evidence="7 8" key="1">
    <citation type="submission" date="2019-03" db="EMBL/GenBank/DDBJ databases">
        <title>Genomic Encyclopedia of Type Strains, Phase IV (KMG-IV): sequencing the most valuable type-strain genomes for metagenomic binning, comparative biology and taxonomic classification.</title>
        <authorList>
            <person name="Goeker M."/>
        </authorList>
    </citation>
    <scope>NUCLEOTIDE SEQUENCE [LARGE SCALE GENOMIC DNA]</scope>
    <source>
        <strain evidence="7 8">DSM 21944</strain>
    </source>
</reference>
<dbReference type="OrthoDB" id="9803824at2"/>
<evidence type="ECO:0000313" key="7">
    <source>
        <dbReference type="EMBL" id="TCS92868.1"/>
    </source>
</evidence>
<dbReference type="SMART" id="SM00028">
    <property type="entry name" value="TPR"/>
    <property type="match status" value="4"/>
</dbReference>
<evidence type="ECO:0000313" key="8">
    <source>
        <dbReference type="Proteomes" id="UP000294599"/>
    </source>
</evidence>
<dbReference type="Pfam" id="PF13424">
    <property type="entry name" value="TPR_12"/>
    <property type="match status" value="2"/>
</dbReference>
<dbReference type="SMART" id="SM00267">
    <property type="entry name" value="GGDEF"/>
    <property type="match status" value="1"/>
</dbReference>
<dbReference type="PANTHER" id="PTHR45138:SF9">
    <property type="entry name" value="DIGUANYLATE CYCLASE DGCM-RELATED"/>
    <property type="match status" value="1"/>
</dbReference>
<dbReference type="EMBL" id="SMAF01000031">
    <property type="protein sequence ID" value="TCS92868.1"/>
    <property type="molecule type" value="Genomic_DNA"/>
</dbReference>
<name>A0A4R3L296_9GAMM</name>
<dbReference type="PANTHER" id="PTHR45138">
    <property type="entry name" value="REGULATORY COMPONENTS OF SENSORY TRANSDUCTION SYSTEM"/>
    <property type="match status" value="1"/>
</dbReference>
<dbReference type="Gene3D" id="1.25.40.10">
    <property type="entry name" value="Tetratricopeptide repeat domain"/>
    <property type="match status" value="1"/>
</dbReference>
<proteinExistence type="predicted"/>
<dbReference type="GO" id="GO:0052621">
    <property type="term" value="F:diguanylate cyclase activity"/>
    <property type="evidence" value="ECO:0007669"/>
    <property type="project" value="UniProtKB-EC"/>
</dbReference>
<comment type="cofactor">
    <cofactor evidence="1">
        <name>Mg(2+)</name>
        <dbReference type="ChEBI" id="CHEBI:18420"/>
    </cofactor>
</comment>
<dbReference type="InterPro" id="IPR043128">
    <property type="entry name" value="Rev_trsase/Diguanyl_cyclase"/>
</dbReference>
<feature type="transmembrane region" description="Helical" evidence="5">
    <location>
        <begin position="439"/>
        <end position="460"/>
    </location>
</feature>
<keyword evidence="5" id="KW-1133">Transmembrane helix</keyword>
<feature type="region of interest" description="Disordered" evidence="4">
    <location>
        <begin position="626"/>
        <end position="648"/>
    </location>
</feature>
<dbReference type="Gene3D" id="3.30.70.270">
    <property type="match status" value="1"/>
</dbReference>
<dbReference type="InterPro" id="IPR000160">
    <property type="entry name" value="GGDEF_dom"/>
</dbReference>
<sequence length="648" mass="69919">MNCDAGSAGYSGPMNAARISRPGGLIRTARVAFRNPSFAPGHGRGWLLLAALLLSPVMAVAAPGCDDLLTRADELSSLRDVDPARGVEEGRRLLEQARRQSPRCTLGESMLMAAIGRNLHILGRVDEAIPLLQDAMERLPEEATTSQRAGLHRTLGVSLADAGEYVAALEHYLDALADTEASGDILDAAKSAGNIGNLYNTLNEFDLAREYHQKALAGFSEAGFREGVAGTYVNLGAVALKLAARASQAGDPEGERRALHEALENQRQALRLFVDLGNERGEGHAETNIAHVLSSLGRREEALPHFERALALHHRIGDHRGELNARVTLADMLTAMGRYAEAREQLELADGVAEDVPPGVALQLAGAWVTLHEALGEYAEALRWHREVQRLSTVLADEQYNARVLEFQARFDTRQQAKEIELLRSQAAVQELELWRQRMILGLAIAAVLAVAILVGVLYSRLRLGQRVARELERAACTDPLTGLANRRHMVDRIERAARAVEAGGDSFAVIMIDIDRFKAINDRHGHGVGDQVLQEVGRRLGSRLRHADLLARWGGEEFLVLLPGTDLEGGQVVAENLRNAVSATPMQTPSGRLQLSISLGVCAHAAGMGVDECISRADQAMYAAKRSGGNGVGDTDPDADLVAAPST</sequence>
<dbReference type="NCBIfam" id="TIGR00254">
    <property type="entry name" value="GGDEF"/>
    <property type="match status" value="1"/>
</dbReference>
<dbReference type="SUPFAM" id="SSF55073">
    <property type="entry name" value="Nucleotide cyclase"/>
    <property type="match status" value="1"/>
</dbReference>
<dbReference type="InterPro" id="IPR011990">
    <property type="entry name" value="TPR-like_helical_dom_sf"/>
</dbReference>
<comment type="caution">
    <text evidence="7">The sequence shown here is derived from an EMBL/GenBank/DDBJ whole genome shotgun (WGS) entry which is preliminary data.</text>
</comment>
<accession>A0A4R3L296</accession>
<dbReference type="FunFam" id="3.30.70.270:FF:000001">
    <property type="entry name" value="Diguanylate cyclase domain protein"/>
    <property type="match status" value="1"/>
</dbReference>
<dbReference type="CDD" id="cd01949">
    <property type="entry name" value="GGDEF"/>
    <property type="match status" value="1"/>
</dbReference>
<dbReference type="InterPro" id="IPR029787">
    <property type="entry name" value="Nucleotide_cyclase"/>
</dbReference>
<keyword evidence="5" id="KW-0812">Transmembrane</keyword>
<organism evidence="7 8">
    <name type="scientific">Pseudofulvimonas gallinarii</name>
    <dbReference type="NCBI Taxonomy" id="634155"/>
    <lineage>
        <taxon>Bacteria</taxon>
        <taxon>Pseudomonadati</taxon>
        <taxon>Pseudomonadota</taxon>
        <taxon>Gammaproteobacteria</taxon>
        <taxon>Lysobacterales</taxon>
        <taxon>Rhodanobacteraceae</taxon>
        <taxon>Pseudofulvimonas</taxon>
    </lineage>
</organism>
<dbReference type="Proteomes" id="UP000294599">
    <property type="component" value="Unassembled WGS sequence"/>
</dbReference>
<gene>
    <name evidence="7" type="ORF">EDC25_13113</name>
</gene>
<evidence type="ECO:0000256" key="1">
    <source>
        <dbReference type="ARBA" id="ARBA00001946"/>
    </source>
</evidence>